<evidence type="ECO:0000313" key="1">
    <source>
        <dbReference type="EMBL" id="RCN52693.1"/>
    </source>
</evidence>
<gene>
    <name evidence="1" type="ORF">ANCCAN_01069</name>
</gene>
<proteinExistence type="predicted"/>
<keyword evidence="2" id="KW-1185">Reference proteome</keyword>
<name>A0A368H7W1_ANCCA</name>
<dbReference type="Proteomes" id="UP000252519">
    <property type="component" value="Unassembled WGS sequence"/>
</dbReference>
<organism evidence="1 2">
    <name type="scientific">Ancylostoma caninum</name>
    <name type="common">Dog hookworm</name>
    <dbReference type="NCBI Taxonomy" id="29170"/>
    <lineage>
        <taxon>Eukaryota</taxon>
        <taxon>Metazoa</taxon>
        <taxon>Ecdysozoa</taxon>
        <taxon>Nematoda</taxon>
        <taxon>Chromadorea</taxon>
        <taxon>Rhabditida</taxon>
        <taxon>Rhabditina</taxon>
        <taxon>Rhabditomorpha</taxon>
        <taxon>Strongyloidea</taxon>
        <taxon>Ancylostomatidae</taxon>
        <taxon>Ancylostomatinae</taxon>
        <taxon>Ancylostoma</taxon>
    </lineage>
</organism>
<comment type="caution">
    <text evidence="1">The sequence shown here is derived from an EMBL/GenBank/DDBJ whole genome shotgun (WGS) entry which is preliminary data.</text>
</comment>
<accession>A0A368H7W1</accession>
<evidence type="ECO:0000313" key="2">
    <source>
        <dbReference type="Proteomes" id="UP000252519"/>
    </source>
</evidence>
<protein>
    <submittedName>
        <fullName evidence="1">Uncharacterized protein</fullName>
    </submittedName>
</protein>
<dbReference type="AlphaFoldDB" id="A0A368H7W1"/>
<dbReference type="EMBL" id="JOJR01000005">
    <property type="protein sequence ID" value="RCN52693.1"/>
    <property type="molecule type" value="Genomic_DNA"/>
</dbReference>
<sequence>MTDEKTALPLRKISLILVRKKSIPCACIVIAEYTWCSA</sequence>
<reference evidence="1 2" key="1">
    <citation type="submission" date="2014-10" db="EMBL/GenBank/DDBJ databases">
        <title>Draft genome of the hookworm Ancylostoma caninum.</title>
        <authorList>
            <person name="Mitreva M."/>
        </authorList>
    </citation>
    <scope>NUCLEOTIDE SEQUENCE [LARGE SCALE GENOMIC DNA]</scope>
    <source>
        <strain evidence="1 2">Baltimore</strain>
    </source>
</reference>